<reference evidence="22 23" key="1">
    <citation type="submission" date="2020-08" db="EMBL/GenBank/DDBJ databases">
        <title>Genomic Encyclopedia of Type Strains, Phase IV (KMG-IV): sequencing the most valuable type-strain genomes for metagenomic binning, comparative biology and taxonomic classification.</title>
        <authorList>
            <person name="Goeker M."/>
        </authorList>
    </citation>
    <scope>NUCLEOTIDE SEQUENCE [LARGE SCALE GENOMIC DNA]</scope>
    <source>
        <strain evidence="22 23">DSM 23958</strain>
    </source>
</reference>
<sequence length="323" mass="34281">MLLVSNETVMPLHGAALKAELALSGRPVDSFVLPDGEAHKNWQSLQSLLEFWAEAGADRHSVVLAFGGGVVGDLAGCAAALFMRGLRFIQIPTTLLAQVDSSVGGKTGINLPQGKNLVGSFHQPIAVWADQGLLRTLPEREFSAGLAEVIKYGPIADSEFFSWLEGAMPALRQRDSETLALAVRRSCEIKAAVVGADEREGGVRAILNFGHTFGHALEAGLGYGRLLHGEAVALGMVMAAELSHRHLGTDPALVSRLQALLRVAGLPIRAPRMDPALFMQLMRGDKKSVSGMVRYVLIPAIGQAELVAAPDEMALACVAAHSE</sequence>
<feature type="binding site" evidence="19">
    <location>
        <position position="115"/>
    </location>
    <ligand>
        <name>NAD(+)</name>
        <dbReference type="ChEBI" id="CHEBI:57540"/>
    </ligand>
</feature>
<dbReference type="UniPathway" id="UPA00053">
    <property type="reaction ID" value="UER00085"/>
</dbReference>
<evidence type="ECO:0000256" key="19">
    <source>
        <dbReference type="HAMAP-Rule" id="MF_00110"/>
    </source>
</evidence>
<dbReference type="Pfam" id="PF24621">
    <property type="entry name" value="DHQS_C"/>
    <property type="match status" value="1"/>
</dbReference>
<comment type="similarity">
    <text evidence="7 19">Belongs to the sugar phosphate cyclases superfamily. Dehydroquinate synthase family.</text>
</comment>
<dbReference type="GO" id="GO:0005737">
    <property type="term" value="C:cytoplasm"/>
    <property type="evidence" value="ECO:0007669"/>
    <property type="project" value="UniProtKB-SubCell"/>
</dbReference>
<dbReference type="PANTHER" id="PTHR43622">
    <property type="entry name" value="3-DEHYDROQUINATE SYNTHASE"/>
    <property type="match status" value="1"/>
</dbReference>
<dbReference type="CDD" id="cd08195">
    <property type="entry name" value="DHQS"/>
    <property type="match status" value="1"/>
</dbReference>
<dbReference type="GO" id="GO:0009073">
    <property type="term" value="P:aromatic amino acid family biosynthetic process"/>
    <property type="evidence" value="ECO:0007669"/>
    <property type="project" value="UniProtKB-KW"/>
</dbReference>
<comment type="function">
    <text evidence="4 19">Catalyzes the conversion of 3-deoxy-D-arabino-heptulosonate 7-phosphate (DAHP) to dehydroquinate (DHQ).</text>
</comment>
<dbReference type="EC" id="4.2.3.4" evidence="8 19"/>
<evidence type="ECO:0000256" key="1">
    <source>
        <dbReference type="ARBA" id="ARBA00001393"/>
    </source>
</evidence>
<keyword evidence="13 19" id="KW-0547">Nucleotide-binding</keyword>
<evidence type="ECO:0000256" key="4">
    <source>
        <dbReference type="ARBA" id="ARBA00003485"/>
    </source>
</evidence>
<keyword evidence="12 19" id="KW-0479">Metal-binding</keyword>
<dbReference type="InterPro" id="IPR030963">
    <property type="entry name" value="DHQ_synth_fam"/>
</dbReference>
<comment type="cofactor">
    <cofactor evidence="2 19">
        <name>NAD(+)</name>
        <dbReference type="ChEBI" id="CHEBI:57540"/>
    </cofactor>
</comment>
<dbReference type="PANTHER" id="PTHR43622:SF7">
    <property type="entry name" value="3-DEHYDROQUINATE SYNTHASE, CHLOROPLASTIC"/>
    <property type="match status" value="1"/>
</dbReference>
<keyword evidence="18 19" id="KW-0170">Cobalt</keyword>
<dbReference type="GO" id="GO:0046872">
    <property type="term" value="F:metal ion binding"/>
    <property type="evidence" value="ECO:0007669"/>
    <property type="project" value="UniProtKB-KW"/>
</dbReference>
<evidence type="ECO:0000256" key="12">
    <source>
        <dbReference type="ARBA" id="ARBA00022723"/>
    </source>
</evidence>
<feature type="binding site" evidence="19">
    <location>
        <begin position="69"/>
        <end position="73"/>
    </location>
    <ligand>
        <name>NAD(+)</name>
        <dbReference type="ChEBI" id="CHEBI:57540"/>
    </ligand>
</feature>
<dbReference type="PIRSF" id="PIRSF001455">
    <property type="entry name" value="DHQ_synth"/>
    <property type="match status" value="1"/>
</dbReference>
<evidence type="ECO:0000259" key="21">
    <source>
        <dbReference type="Pfam" id="PF24621"/>
    </source>
</evidence>
<evidence type="ECO:0000256" key="5">
    <source>
        <dbReference type="ARBA" id="ARBA00004496"/>
    </source>
</evidence>
<protein>
    <recommendedName>
        <fullName evidence="9 19">3-dehydroquinate synthase</fullName>
        <shortName evidence="19">DHQS</shortName>
        <ecNumber evidence="8 19">4.2.3.4</ecNumber>
    </recommendedName>
</protein>
<proteinExistence type="inferred from homology"/>
<comment type="cofactor">
    <cofactor evidence="3">
        <name>Zn(2+)</name>
        <dbReference type="ChEBI" id="CHEBI:29105"/>
    </cofactor>
</comment>
<dbReference type="InterPro" id="IPR030960">
    <property type="entry name" value="DHQS/DOIS_N"/>
</dbReference>
<dbReference type="InterPro" id="IPR056179">
    <property type="entry name" value="DHQS_C"/>
</dbReference>
<evidence type="ECO:0000256" key="2">
    <source>
        <dbReference type="ARBA" id="ARBA00001911"/>
    </source>
</evidence>
<dbReference type="NCBIfam" id="TIGR01357">
    <property type="entry name" value="aroB"/>
    <property type="match status" value="1"/>
</dbReference>
<organism evidence="22 23">
    <name type="scientific">Inhella inkyongensis</name>
    <dbReference type="NCBI Taxonomy" id="392593"/>
    <lineage>
        <taxon>Bacteria</taxon>
        <taxon>Pseudomonadati</taxon>
        <taxon>Pseudomonadota</taxon>
        <taxon>Betaproteobacteria</taxon>
        <taxon>Burkholderiales</taxon>
        <taxon>Sphaerotilaceae</taxon>
        <taxon>Inhella</taxon>
    </lineage>
</organism>
<evidence type="ECO:0000313" key="22">
    <source>
        <dbReference type="EMBL" id="MBB5203302.1"/>
    </source>
</evidence>
<evidence type="ECO:0000256" key="15">
    <source>
        <dbReference type="ARBA" id="ARBA00023027"/>
    </source>
</evidence>
<keyword evidence="15 19" id="KW-0520">NAD</keyword>
<evidence type="ECO:0000259" key="20">
    <source>
        <dbReference type="Pfam" id="PF01761"/>
    </source>
</evidence>
<evidence type="ECO:0000256" key="10">
    <source>
        <dbReference type="ARBA" id="ARBA00022490"/>
    </source>
</evidence>
<evidence type="ECO:0000256" key="9">
    <source>
        <dbReference type="ARBA" id="ARBA00017684"/>
    </source>
</evidence>
<dbReference type="InterPro" id="IPR050071">
    <property type="entry name" value="Dehydroquinate_synthase"/>
</dbReference>
<keyword evidence="16 19" id="KW-0057">Aromatic amino acid biosynthesis</keyword>
<keyword evidence="14 19" id="KW-0862">Zinc</keyword>
<comment type="subcellular location">
    <subcellularLocation>
        <location evidence="5 19">Cytoplasm</location>
    </subcellularLocation>
</comment>
<keyword evidence="23" id="KW-1185">Reference proteome</keyword>
<dbReference type="Proteomes" id="UP000554837">
    <property type="component" value="Unassembled WGS sequence"/>
</dbReference>
<dbReference type="FunFam" id="3.40.50.1970:FF:000007">
    <property type="entry name" value="Pentafunctional AROM polypeptide"/>
    <property type="match status" value="1"/>
</dbReference>
<evidence type="ECO:0000256" key="16">
    <source>
        <dbReference type="ARBA" id="ARBA00023141"/>
    </source>
</evidence>
<feature type="domain" description="3-dehydroquinate synthase C-terminal" evidence="21">
    <location>
        <begin position="145"/>
        <end position="288"/>
    </location>
</feature>
<evidence type="ECO:0000256" key="7">
    <source>
        <dbReference type="ARBA" id="ARBA00005412"/>
    </source>
</evidence>
<comment type="caution">
    <text evidence="22">The sequence shown here is derived from an EMBL/GenBank/DDBJ whole genome shotgun (WGS) entry which is preliminary data.</text>
</comment>
<keyword evidence="10 19" id="KW-0963">Cytoplasm</keyword>
<comment type="cofactor">
    <cofactor evidence="19">
        <name>Co(2+)</name>
        <dbReference type="ChEBI" id="CHEBI:48828"/>
    </cofactor>
    <cofactor evidence="19">
        <name>Zn(2+)</name>
        <dbReference type="ChEBI" id="CHEBI:29105"/>
    </cofactor>
    <text evidence="19">Binds 1 divalent metal cation per subunit. Can use either Co(2+) or Zn(2+).</text>
</comment>
<evidence type="ECO:0000256" key="3">
    <source>
        <dbReference type="ARBA" id="ARBA00001947"/>
    </source>
</evidence>
<dbReference type="GO" id="GO:0009423">
    <property type="term" value="P:chorismate biosynthetic process"/>
    <property type="evidence" value="ECO:0007669"/>
    <property type="project" value="UniProtKB-UniRule"/>
</dbReference>
<dbReference type="InterPro" id="IPR016037">
    <property type="entry name" value="DHQ_synth_AroB"/>
</dbReference>
<comment type="catalytic activity">
    <reaction evidence="1 19">
        <text>7-phospho-2-dehydro-3-deoxy-D-arabino-heptonate = 3-dehydroquinate + phosphate</text>
        <dbReference type="Rhea" id="RHEA:21968"/>
        <dbReference type="ChEBI" id="CHEBI:32364"/>
        <dbReference type="ChEBI" id="CHEBI:43474"/>
        <dbReference type="ChEBI" id="CHEBI:58394"/>
        <dbReference type="EC" id="4.2.3.4"/>
    </reaction>
</comment>
<gene>
    <name evidence="19" type="primary">aroB</name>
    <name evidence="22" type="ORF">HNQ51_000595</name>
</gene>
<feature type="binding site" evidence="19">
    <location>
        <begin position="93"/>
        <end position="94"/>
    </location>
    <ligand>
        <name>NAD(+)</name>
        <dbReference type="ChEBI" id="CHEBI:57540"/>
    </ligand>
</feature>
<evidence type="ECO:0000256" key="14">
    <source>
        <dbReference type="ARBA" id="ARBA00022833"/>
    </source>
</evidence>
<name>A0A840S1A1_9BURK</name>
<dbReference type="SUPFAM" id="SSF56796">
    <property type="entry name" value="Dehydroquinate synthase-like"/>
    <property type="match status" value="1"/>
</dbReference>
<dbReference type="AlphaFoldDB" id="A0A840S1A1"/>
<evidence type="ECO:0000256" key="11">
    <source>
        <dbReference type="ARBA" id="ARBA00022605"/>
    </source>
</evidence>
<keyword evidence="11 19" id="KW-0028">Amino-acid biosynthesis</keyword>
<dbReference type="GO" id="GO:0000166">
    <property type="term" value="F:nucleotide binding"/>
    <property type="evidence" value="ECO:0007669"/>
    <property type="project" value="UniProtKB-KW"/>
</dbReference>
<evidence type="ECO:0000256" key="13">
    <source>
        <dbReference type="ARBA" id="ARBA00022741"/>
    </source>
</evidence>
<evidence type="ECO:0000256" key="18">
    <source>
        <dbReference type="ARBA" id="ARBA00023285"/>
    </source>
</evidence>
<evidence type="ECO:0000256" key="6">
    <source>
        <dbReference type="ARBA" id="ARBA00004661"/>
    </source>
</evidence>
<feature type="binding site" evidence="19">
    <location>
        <position position="211"/>
    </location>
    <ligand>
        <name>Zn(2+)</name>
        <dbReference type="ChEBI" id="CHEBI:29105"/>
    </ligand>
</feature>
<comment type="caution">
    <text evidence="19">Lacks conserved residue(s) required for the propagation of feature annotation.</text>
</comment>
<dbReference type="GO" id="GO:0003856">
    <property type="term" value="F:3-dehydroquinate synthase activity"/>
    <property type="evidence" value="ECO:0007669"/>
    <property type="project" value="UniProtKB-UniRule"/>
</dbReference>
<feature type="binding site" evidence="19">
    <location>
        <begin position="35"/>
        <end position="40"/>
    </location>
    <ligand>
        <name>NAD(+)</name>
        <dbReference type="ChEBI" id="CHEBI:57540"/>
    </ligand>
</feature>
<dbReference type="Gene3D" id="1.20.1090.10">
    <property type="entry name" value="Dehydroquinate synthase-like - alpha domain"/>
    <property type="match status" value="1"/>
</dbReference>
<evidence type="ECO:0000256" key="8">
    <source>
        <dbReference type="ARBA" id="ARBA00013031"/>
    </source>
</evidence>
<evidence type="ECO:0000256" key="17">
    <source>
        <dbReference type="ARBA" id="ARBA00023239"/>
    </source>
</evidence>
<dbReference type="Gene3D" id="3.40.50.1970">
    <property type="match status" value="1"/>
</dbReference>
<feature type="binding site" evidence="19">
    <location>
        <position position="228"/>
    </location>
    <ligand>
        <name>Zn(2+)</name>
        <dbReference type="ChEBI" id="CHEBI:29105"/>
    </ligand>
</feature>
<keyword evidence="17 19" id="KW-0456">Lyase</keyword>
<evidence type="ECO:0000313" key="23">
    <source>
        <dbReference type="Proteomes" id="UP000554837"/>
    </source>
</evidence>
<dbReference type="HAMAP" id="MF_00110">
    <property type="entry name" value="DHQ_synthase"/>
    <property type="match status" value="1"/>
</dbReference>
<feature type="binding site" evidence="19">
    <location>
        <position position="106"/>
    </location>
    <ligand>
        <name>NAD(+)</name>
        <dbReference type="ChEBI" id="CHEBI:57540"/>
    </ligand>
</feature>
<comment type="pathway">
    <text evidence="6 19">Metabolic intermediate biosynthesis; chorismate biosynthesis; chorismate from D-erythrose 4-phosphate and phosphoenolpyruvate: step 2/7.</text>
</comment>
<dbReference type="GO" id="GO:0008652">
    <property type="term" value="P:amino acid biosynthetic process"/>
    <property type="evidence" value="ECO:0007669"/>
    <property type="project" value="UniProtKB-KW"/>
</dbReference>
<accession>A0A840S1A1</accession>
<dbReference type="EMBL" id="JACHHO010000001">
    <property type="protein sequence ID" value="MBB5203302.1"/>
    <property type="molecule type" value="Genomic_DNA"/>
</dbReference>
<feature type="domain" description="3-dehydroquinate synthase N-terminal" evidence="20">
    <location>
        <begin position="31"/>
        <end position="143"/>
    </location>
</feature>
<feature type="binding site" evidence="19">
    <location>
        <position position="148"/>
    </location>
    <ligand>
        <name>Zn(2+)</name>
        <dbReference type="ChEBI" id="CHEBI:29105"/>
    </ligand>
</feature>
<dbReference type="Pfam" id="PF01761">
    <property type="entry name" value="DHQ_synthase"/>
    <property type="match status" value="1"/>
</dbReference>